<dbReference type="AlphaFoldDB" id="A0A809X569"/>
<evidence type="ECO:0000313" key="1">
    <source>
        <dbReference type="EMBL" id="BCE22496.1"/>
    </source>
</evidence>
<evidence type="ECO:0008006" key="4">
    <source>
        <dbReference type="Google" id="ProtNLM"/>
    </source>
</evidence>
<evidence type="ECO:0000313" key="3">
    <source>
        <dbReference type="EMBL" id="BCE92275.1"/>
    </source>
</evidence>
<dbReference type="EMBL" id="AP023091">
    <property type="protein sequence ID" value="BCE22496.1"/>
    <property type="molecule type" value="Genomic_DNA"/>
</dbReference>
<name>A0A809X569_9BRAD</name>
<dbReference type="EMBL" id="AP023099">
    <property type="protein sequence ID" value="BCE92275.1"/>
    <property type="molecule type" value="Genomic_DNA"/>
</dbReference>
<evidence type="ECO:0000313" key="2">
    <source>
        <dbReference type="EMBL" id="BCE48760.1"/>
    </source>
</evidence>
<organism evidence="1">
    <name type="scientific">Bradyrhizobium diazoefficiens</name>
    <dbReference type="NCBI Taxonomy" id="1355477"/>
    <lineage>
        <taxon>Bacteria</taxon>
        <taxon>Pseudomonadati</taxon>
        <taxon>Pseudomonadota</taxon>
        <taxon>Alphaproteobacteria</taxon>
        <taxon>Hyphomicrobiales</taxon>
        <taxon>Nitrobacteraceae</taxon>
        <taxon>Bradyrhizobium</taxon>
    </lineage>
</organism>
<proteinExistence type="predicted"/>
<gene>
    <name evidence="3" type="ORF">XF10B_50730</name>
    <name evidence="1" type="ORF">XF1B_51770</name>
    <name evidence="2" type="ORF">XF4B_51090</name>
</gene>
<accession>A0A809X569</accession>
<reference evidence="2" key="3">
    <citation type="submission" date="2020-05" db="EMBL/GenBank/DDBJ databases">
        <title>Complete genome sequence of Bradyrhizobium diazoefficiens XF4 isolated from soybean nodule.</title>
        <authorList>
            <person name="Noda R."/>
            <person name="Kakizaki K."/>
            <person name="Minamisawa K."/>
        </authorList>
    </citation>
    <scope>NUCLEOTIDE SEQUENCE</scope>
    <source>
        <strain evidence="2">XF4</strain>
    </source>
</reference>
<protein>
    <recommendedName>
        <fullName evidence="4">DUF2158 domain-containing protein</fullName>
    </recommendedName>
</protein>
<reference evidence="1" key="1">
    <citation type="submission" date="2020-05" db="EMBL/GenBank/DDBJ databases">
        <title>Complete genome sequence of Bradyrhizobium diazoefficiens XF1 isolated from soybean nodule.</title>
        <authorList>
            <person name="Noda R."/>
            <person name="Kakizaki K."/>
            <person name="Minamisawa K."/>
        </authorList>
    </citation>
    <scope>NUCLEOTIDE SEQUENCE</scope>
    <source>
        <strain evidence="1">XF1</strain>
    </source>
</reference>
<dbReference type="EMBL" id="AP023094">
    <property type="protein sequence ID" value="BCE48760.1"/>
    <property type="molecule type" value="Genomic_DNA"/>
</dbReference>
<dbReference type="InterPro" id="IPR019226">
    <property type="entry name" value="DUF2158"/>
</dbReference>
<dbReference type="Pfam" id="PF09926">
    <property type="entry name" value="DUF2158"/>
    <property type="match status" value="1"/>
</dbReference>
<sequence length="61" mass="6577">MAEFKIGDIVVLKSGGPRMTVDVVSSDGDVYATWFAGSAHKRAHFSKNSIESAPPKETPKK</sequence>
<reference evidence="3" key="2">
    <citation type="submission" date="2020-05" db="EMBL/GenBank/DDBJ databases">
        <title>Complete genome sequence of Bradyrhizobium diazoefficiens XF10 isolated from soybean nodule.</title>
        <authorList>
            <person name="Noda R."/>
            <person name="Kakizaki K."/>
            <person name="Minamisawa K."/>
        </authorList>
    </citation>
    <scope>NUCLEOTIDE SEQUENCE</scope>
    <source>
        <strain evidence="3">XF10</strain>
    </source>
</reference>